<feature type="region of interest" description="Disordered" evidence="1">
    <location>
        <begin position="1"/>
        <end position="83"/>
    </location>
</feature>
<dbReference type="AlphaFoldDB" id="A0A6B1IPY5"/>
<organism evidence="2 3">
    <name type="scientific">Halorubrum distributum</name>
    <dbReference type="NCBI Taxonomy" id="29283"/>
    <lineage>
        <taxon>Archaea</taxon>
        <taxon>Methanobacteriati</taxon>
        <taxon>Methanobacteriota</taxon>
        <taxon>Stenosarchaea group</taxon>
        <taxon>Halobacteria</taxon>
        <taxon>Halobacteriales</taxon>
        <taxon>Haloferacaceae</taxon>
        <taxon>Halorubrum</taxon>
        <taxon>Halorubrum distributum group</taxon>
    </lineage>
</organism>
<name>A0A6B1IPY5_9EURY</name>
<evidence type="ECO:0000313" key="2">
    <source>
        <dbReference type="EMBL" id="MYL68669.1"/>
    </source>
</evidence>
<accession>A0A6B1IPY5</accession>
<evidence type="ECO:0000313" key="3">
    <source>
        <dbReference type="Proteomes" id="UP000452321"/>
    </source>
</evidence>
<protein>
    <submittedName>
        <fullName evidence="2">Uncharacterized protein</fullName>
    </submittedName>
</protein>
<dbReference type="RefSeq" id="WP_159358951.1">
    <property type="nucleotide sequence ID" value="NZ_WMFC01000018.1"/>
</dbReference>
<reference evidence="2 3" key="1">
    <citation type="submission" date="2019-11" db="EMBL/GenBank/DDBJ databases">
        <title>Genome sequences of 17 halophilic strains isolated from different environments.</title>
        <authorList>
            <person name="Furrow R.E."/>
        </authorList>
    </citation>
    <scope>NUCLEOTIDE SEQUENCE [LARGE SCALE GENOMIC DNA]</scope>
    <source>
        <strain evidence="2 3">22502_06_Cabo</strain>
    </source>
</reference>
<dbReference type="Proteomes" id="UP000452321">
    <property type="component" value="Unassembled WGS sequence"/>
</dbReference>
<sequence length="127" mass="13895">MRKTLETLNGEADSEDVIEVPPVEPELLVEPVEGKPTPSALISSADGETTEENRLASTTASDETADGLPDDGESLPEPMRAYPDRWYIPDSNTYAYAVRTPDCGRAYRKTTDLIARLLEQHYGPAGK</sequence>
<feature type="compositionally biased region" description="Low complexity" evidence="1">
    <location>
        <begin position="19"/>
        <end position="31"/>
    </location>
</feature>
<proteinExistence type="predicted"/>
<gene>
    <name evidence="2" type="ORF">GLW30_13140</name>
</gene>
<feature type="compositionally biased region" description="Acidic residues" evidence="1">
    <location>
        <begin position="63"/>
        <end position="74"/>
    </location>
</feature>
<comment type="caution">
    <text evidence="2">The sequence shown here is derived from an EMBL/GenBank/DDBJ whole genome shotgun (WGS) entry which is preliminary data.</text>
</comment>
<dbReference type="EMBL" id="WMFC01000018">
    <property type="protein sequence ID" value="MYL68669.1"/>
    <property type="molecule type" value="Genomic_DNA"/>
</dbReference>
<evidence type="ECO:0000256" key="1">
    <source>
        <dbReference type="SAM" id="MobiDB-lite"/>
    </source>
</evidence>